<dbReference type="InterPro" id="IPR036291">
    <property type="entry name" value="NAD(P)-bd_dom_sf"/>
</dbReference>
<sequence length="351" mass="37629">MLEQNHGLLREAVGHAVLRPLSTPKLRNDYVLIRTEAIALNPTDWTTLDAKGDDGTIVGCDFAGVVEEVGDAVTKPFAKGDRVTGFAHGGNDEYHEDGAFARYITAKGDMLMRIPDGAGFESAATVAVGIGTLGYGLYHILGLSLPDGSAPSSSEPVLIYGGSTATGTLAVQFAKLQVNPTTLCTVETVLISPTGQVRDPNIGKQIHKDTDDELTTVFDTVGVDSSAAICADAFGSQGGMYCSLLPVEVARKDVKSIFFLGYDLKGESYIFEGDTYPAKPEMLEWSKKFTTLAEKLWVEGKWVPHPVSVKGGGLLGAVEGMQRMREGTGPSGEKWVYRVEETEWLESSAEK</sequence>
<comment type="similarity">
    <text evidence="1">Belongs to the zinc-containing alcohol dehydrogenase family.</text>
</comment>
<dbReference type="InterPro" id="IPR011032">
    <property type="entry name" value="GroES-like_sf"/>
</dbReference>
<keyword evidence="3" id="KW-0560">Oxidoreductase</keyword>
<name>A0ABR0LBC9_9PEZI</name>
<comment type="subunit">
    <text evidence="2">Monomer.</text>
</comment>
<dbReference type="Proteomes" id="UP001308179">
    <property type="component" value="Unassembled WGS sequence"/>
</dbReference>
<dbReference type="EMBL" id="JAVRRR010000093">
    <property type="protein sequence ID" value="KAK5146339.1"/>
    <property type="molecule type" value="Genomic_DNA"/>
</dbReference>
<accession>A0ABR0LBC9</accession>
<dbReference type="PANTHER" id="PTHR45348">
    <property type="entry name" value="HYPOTHETICAL OXIDOREDUCTASE (EUROFUNG)"/>
    <property type="match status" value="1"/>
</dbReference>
<dbReference type="SUPFAM" id="SSF51735">
    <property type="entry name" value="NAD(P)-binding Rossmann-fold domains"/>
    <property type="match status" value="1"/>
</dbReference>
<dbReference type="SUPFAM" id="SSF50129">
    <property type="entry name" value="GroES-like"/>
    <property type="match status" value="1"/>
</dbReference>
<dbReference type="Gene3D" id="3.40.50.720">
    <property type="entry name" value="NAD(P)-binding Rossmann-like Domain"/>
    <property type="match status" value="1"/>
</dbReference>
<feature type="domain" description="Enoyl reductase (ER)" evidence="4">
    <location>
        <begin position="11"/>
        <end position="329"/>
    </location>
</feature>
<protein>
    <recommendedName>
        <fullName evidence="4">Enoyl reductase (ER) domain-containing protein</fullName>
    </recommendedName>
</protein>
<evidence type="ECO:0000259" key="4">
    <source>
        <dbReference type="SMART" id="SM00829"/>
    </source>
</evidence>
<evidence type="ECO:0000256" key="3">
    <source>
        <dbReference type="ARBA" id="ARBA00023002"/>
    </source>
</evidence>
<keyword evidence="6" id="KW-1185">Reference proteome</keyword>
<dbReference type="PANTHER" id="PTHR45348:SF2">
    <property type="entry name" value="ZINC-TYPE ALCOHOL DEHYDROGENASE-LIKE PROTEIN C2E1P3.01"/>
    <property type="match status" value="1"/>
</dbReference>
<evidence type="ECO:0000256" key="1">
    <source>
        <dbReference type="ARBA" id="ARBA00008072"/>
    </source>
</evidence>
<evidence type="ECO:0000313" key="5">
    <source>
        <dbReference type="EMBL" id="KAK5146339.1"/>
    </source>
</evidence>
<gene>
    <name evidence="5" type="ORF">LTR32_002064</name>
</gene>
<proteinExistence type="inferred from homology"/>
<dbReference type="CDD" id="cd08249">
    <property type="entry name" value="enoyl_reductase_like"/>
    <property type="match status" value="1"/>
</dbReference>
<reference evidence="5 6" key="1">
    <citation type="submission" date="2023-08" db="EMBL/GenBank/DDBJ databases">
        <title>Black Yeasts Isolated from many extreme environments.</title>
        <authorList>
            <person name="Coleine C."/>
            <person name="Stajich J.E."/>
            <person name="Selbmann L."/>
        </authorList>
    </citation>
    <scope>NUCLEOTIDE SEQUENCE [LARGE SCALE GENOMIC DNA]</scope>
    <source>
        <strain evidence="5 6">CCFEE 5386</strain>
    </source>
</reference>
<dbReference type="Gene3D" id="3.90.180.10">
    <property type="entry name" value="Medium-chain alcohol dehydrogenases, catalytic domain"/>
    <property type="match status" value="1"/>
</dbReference>
<evidence type="ECO:0000256" key="2">
    <source>
        <dbReference type="ARBA" id="ARBA00011245"/>
    </source>
</evidence>
<dbReference type="InterPro" id="IPR020843">
    <property type="entry name" value="ER"/>
</dbReference>
<dbReference type="InterPro" id="IPR013154">
    <property type="entry name" value="ADH-like_N"/>
</dbReference>
<dbReference type="Pfam" id="PF08240">
    <property type="entry name" value="ADH_N"/>
    <property type="match status" value="1"/>
</dbReference>
<comment type="caution">
    <text evidence="5">The sequence shown here is derived from an EMBL/GenBank/DDBJ whole genome shotgun (WGS) entry which is preliminary data.</text>
</comment>
<dbReference type="SMART" id="SM00829">
    <property type="entry name" value="PKS_ER"/>
    <property type="match status" value="1"/>
</dbReference>
<dbReference type="InterPro" id="IPR047122">
    <property type="entry name" value="Trans-enoyl_RdTase-like"/>
</dbReference>
<organism evidence="5 6">
    <name type="scientific">Rachicladosporium monterosium</name>
    <dbReference type="NCBI Taxonomy" id="1507873"/>
    <lineage>
        <taxon>Eukaryota</taxon>
        <taxon>Fungi</taxon>
        <taxon>Dikarya</taxon>
        <taxon>Ascomycota</taxon>
        <taxon>Pezizomycotina</taxon>
        <taxon>Dothideomycetes</taxon>
        <taxon>Dothideomycetidae</taxon>
        <taxon>Cladosporiales</taxon>
        <taxon>Cladosporiaceae</taxon>
        <taxon>Rachicladosporium</taxon>
    </lineage>
</organism>
<evidence type="ECO:0000313" key="6">
    <source>
        <dbReference type="Proteomes" id="UP001308179"/>
    </source>
</evidence>